<gene>
    <name evidence="2" type="ORF">CLV36_10254</name>
</gene>
<sequence length="30" mass="3508">MQNRHDRALFWVCMAIAAIMGLSFLSKLFH</sequence>
<keyword evidence="3" id="KW-1185">Reference proteome</keyword>
<comment type="caution">
    <text evidence="2">The sequence shown here is derived from an EMBL/GenBank/DDBJ whole genome shotgun (WGS) entry which is preliminary data.</text>
</comment>
<proteinExistence type="predicted"/>
<reference evidence="2 3" key="1">
    <citation type="submission" date="2018-03" db="EMBL/GenBank/DDBJ databases">
        <title>Genomic Encyclopedia of Archaeal and Bacterial Type Strains, Phase II (KMG-II): from individual species to whole genera.</title>
        <authorList>
            <person name="Goeker M."/>
        </authorList>
    </citation>
    <scope>NUCLEOTIDE SEQUENCE [LARGE SCALE GENOMIC DNA]</scope>
    <source>
        <strain evidence="2 3">RHA1</strain>
    </source>
</reference>
<dbReference type="Proteomes" id="UP000238836">
    <property type="component" value="Unassembled WGS sequence"/>
</dbReference>
<keyword evidence="1" id="KW-1133">Transmembrane helix</keyword>
<organism evidence="2 3">
    <name type="scientific">Laceyella sediminis</name>
    <dbReference type="NCBI Taxonomy" id="573074"/>
    <lineage>
        <taxon>Bacteria</taxon>
        <taxon>Bacillati</taxon>
        <taxon>Bacillota</taxon>
        <taxon>Bacilli</taxon>
        <taxon>Bacillales</taxon>
        <taxon>Thermoactinomycetaceae</taxon>
        <taxon>Laceyella</taxon>
    </lineage>
</organism>
<dbReference type="EMBL" id="PVTZ01000002">
    <property type="protein sequence ID" value="PRZ16346.1"/>
    <property type="molecule type" value="Genomic_DNA"/>
</dbReference>
<protein>
    <submittedName>
        <fullName evidence="2">Uncharacterized protein</fullName>
    </submittedName>
</protein>
<evidence type="ECO:0000313" key="2">
    <source>
        <dbReference type="EMBL" id="PRZ16346.1"/>
    </source>
</evidence>
<evidence type="ECO:0000313" key="3">
    <source>
        <dbReference type="Proteomes" id="UP000238836"/>
    </source>
</evidence>
<keyword evidence="1" id="KW-0472">Membrane</keyword>
<name>A0ABX5ERK1_9BACL</name>
<keyword evidence="1" id="KW-0812">Transmembrane</keyword>
<accession>A0ABX5ERK1</accession>
<evidence type="ECO:0000256" key="1">
    <source>
        <dbReference type="SAM" id="Phobius"/>
    </source>
</evidence>
<feature type="transmembrane region" description="Helical" evidence="1">
    <location>
        <begin position="9"/>
        <end position="29"/>
    </location>
</feature>